<name>A0AAD3S099_NEPGR</name>
<dbReference type="EMBL" id="BSYO01000003">
    <property type="protein sequence ID" value="GMH02000.1"/>
    <property type="molecule type" value="Genomic_DNA"/>
</dbReference>
<organism evidence="1 2">
    <name type="scientific">Nepenthes gracilis</name>
    <name type="common">Slender pitcher plant</name>
    <dbReference type="NCBI Taxonomy" id="150966"/>
    <lineage>
        <taxon>Eukaryota</taxon>
        <taxon>Viridiplantae</taxon>
        <taxon>Streptophyta</taxon>
        <taxon>Embryophyta</taxon>
        <taxon>Tracheophyta</taxon>
        <taxon>Spermatophyta</taxon>
        <taxon>Magnoliopsida</taxon>
        <taxon>eudicotyledons</taxon>
        <taxon>Gunneridae</taxon>
        <taxon>Pentapetalae</taxon>
        <taxon>Caryophyllales</taxon>
        <taxon>Nepenthaceae</taxon>
        <taxon>Nepenthes</taxon>
    </lineage>
</organism>
<accession>A0AAD3S099</accession>
<dbReference type="AlphaFoldDB" id="A0AAD3S099"/>
<proteinExistence type="predicted"/>
<sequence length="244" mass="27030">MARRPLGSFDYVLSLNWWFSCCHWIADPGSWNTDEMDEQQILFLSLVKYFTAVGYSVVRDDWNGLLCGRGCYGLYILPWYSARFSSDDFAGADFGHALLELLECCFLDAVTWKISWVLLMMVVAILAAYSFDNGATFQWELIPCVPELMNGSARFLMLVADYESVSCPPQSPRGAVLPRTAAAGPIAAPATGPSEENQPPFRNRHVCLPAHHPDLCIIPSSDPEICPHIALALVNPPPSTKAQQ</sequence>
<gene>
    <name evidence="1" type="ORF">Nepgr_003839</name>
</gene>
<comment type="caution">
    <text evidence="1">The sequence shown here is derived from an EMBL/GenBank/DDBJ whole genome shotgun (WGS) entry which is preliminary data.</text>
</comment>
<protein>
    <submittedName>
        <fullName evidence="1">Uncharacterized protein</fullName>
    </submittedName>
</protein>
<evidence type="ECO:0000313" key="2">
    <source>
        <dbReference type="Proteomes" id="UP001279734"/>
    </source>
</evidence>
<reference evidence="1" key="1">
    <citation type="submission" date="2023-05" db="EMBL/GenBank/DDBJ databases">
        <title>Nepenthes gracilis genome sequencing.</title>
        <authorList>
            <person name="Fukushima K."/>
        </authorList>
    </citation>
    <scope>NUCLEOTIDE SEQUENCE</scope>
    <source>
        <strain evidence="1">SING2019-196</strain>
    </source>
</reference>
<keyword evidence="2" id="KW-1185">Reference proteome</keyword>
<evidence type="ECO:0000313" key="1">
    <source>
        <dbReference type="EMBL" id="GMH02000.1"/>
    </source>
</evidence>
<dbReference type="Proteomes" id="UP001279734">
    <property type="component" value="Unassembled WGS sequence"/>
</dbReference>
<dbReference type="PROSITE" id="PS51257">
    <property type="entry name" value="PROKAR_LIPOPROTEIN"/>
    <property type="match status" value="1"/>
</dbReference>